<protein>
    <submittedName>
        <fullName evidence="1">Uncharacterized protein</fullName>
    </submittedName>
</protein>
<gene>
    <name evidence="1" type="primary">PARPA_12290.1 scaffold 44939</name>
</gene>
<feature type="non-terminal residue" evidence="1">
    <location>
        <position position="1"/>
    </location>
</feature>
<keyword evidence="2" id="KW-1185">Reference proteome</keyword>
<organism evidence="1 2">
    <name type="scientific">Parasitella parasitica</name>
    <dbReference type="NCBI Taxonomy" id="35722"/>
    <lineage>
        <taxon>Eukaryota</taxon>
        <taxon>Fungi</taxon>
        <taxon>Fungi incertae sedis</taxon>
        <taxon>Mucoromycota</taxon>
        <taxon>Mucoromycotina</taxon>
        <taxon>Mucoromycetes</taxon>
        <taxon>Mucorales</taxon>
        <taxon>Mucorineae</taxon>
        <taxon>Mucoraceae</taxon>
        <taxon>Parasitella</taxon>
    </lineage>
</organism>
<dbReference type="OrthoDB" id="2263377at2759"/>
<dbReference type="AlphaFoldDB" id="A0A0B7NR70"/>
<reference evidence="1 2" key="1">
    <citation type="submission" date="2014-09" db="EMBL/GenBank/DDBJ databases">
        <authorList>
            <person name="Ellenberger Sabrina"/>
        </authorList>
    </citation>
    <scope>NUCLEOTIDE SEQUENCE [LARGE SCALE GENOMIC DNA]</scope>
    <source>
        <strain evidence="1 2">CBS 412.66</strain>
    </source>
</reference>
<proteinExistence type="predicted"/>
<name>A0A0B7NR70_9FUNG</name>
<sequence length="316" mass="35770">STAQARIVGFKWTTDKQETVDEREEETEVEEEKIPSDLTVDHHPYRIYNANSRWVINNFCISDSCYNLKDTTLQVVKHINPAQISDIRILVLNDIYVFDKNPAFSVSKYLPDNDHNAIKPTLFFGTYTSTKDLECYDWCLQTEACPPVDWPSSLSLCAELLTKACKSGNILDMHTALVLTQILPVLNNGPPDDTVEDSYAHYYLSALSCSVFSFDSRLKLKWANGQLKSDTANTFKPDFTVCNLSGSAKCVVLIAEFKQKEQNSYIESDLVKLAKMKSTLNLLLLVSSALSKPICESINRDWQYRHAVSQLLQELS</sequence>
<evidence type="ECO:0000313" key="1">
    <source>
        <dbReference type="EMBL" id="CEP17990.1"/>
    </source>
</evidence>
<evidence type="ECO:0000313" key="2">
    <source>
        <dbReference type="Proteomes" id="UP000054107"/>
    </source>
</evidence>
<dbReference type="EMBL" id="LN733737">
    <property type="protein sequence ID" value="CEP17990.1"/>
    <property type="molecule type" value="Genomic_DNA"/>
</dbReference>
<accession>A0A0B7NR70</accession>
<dbReference type="Proteomes" id="UP000054107">
    <property type="component" value="Unassembled WGS sequence"/>
</dbReference>